<name>A0A382A998_9ZZZZ</name>
<dbReference type="AlphaFoldDB" id="A0A382A998"/>
<organism evidence="1">
    <name type="scientific">marine metagenome</name>
    <dbReference type="NCBI Taxonomy" id="408172"/>
    <lineage>
        <taxon>unclassified sequences</taxon>
        <taxon>metagenomes</taxon>
        <taxon>ecological metagenomes</taxon>
    </lineage>
</organism>
<protein>
    <submittedName>
        <fullName evidence="1">Uncharacterized protein</fullName>
    </submittedName>
</protein>
<reference evidence="1" key="1">
    <citation type="submission" date="2018-05" db="EMBL/GenBank/DDBJ databases">
        <authorList>
            <person name="Lanie J.A."/>
            <person name="Ng W.-L."/>
            <person name="Kazmierczak K.M."/>
            <person name="Andrzejewski T.M."/>
            <person name="Davidsen T.M."/>
            <person name="Wayne K.J."/>
            <person name="Tettelin H."/>
            <person name="Glass J.I."/>
            <person name="Rusch D."/>
            <person name="Podicherti R."/>
            <person name="Tsui H.-C.T."/>
            <person name="Winkler M.E."/>
        </authorList>
    </citation>
    <scope>NUCLEOTIDE SEQUENCE</scope>
</reference>
<gene>
    <name evidence="1" type="ORF">METZ01_LOCUS150823</name>
</gene>
<dbReference type="EMBL" id="UINC01024412">
    <property type="protein sequence ID" value="SVA97969.1"/>
    <property type="molecule type" value="Genomic_DNA"/>
</dbReference>
<sequence>MSTFVKLFRHHPSPSKSHEESYPDVIVPIDEQINYFARNWMEDDGARRLDIKQITYIPFHMSLTVEALVLFESSIIPAKNDQWVDERS</sequence>
<accession>A0A382A998</accession>
<evidence type="ECO:0000313" key="1">
    <source>
        <dbReference type="EMBL" id="SVA97969.1"/>
    </source>
</evidence>
<proteinExistence type="predicted"/>